<dbReference type="SMART" id="SM01215">
    <property type="entry name" value="Fmp27_SW"/>
    <property type="match status" value="1"/>
</dbReference>
<dbReference type="EMBL" id="JAAABM010000002">
    <property type="protein sequence ID" value="KAF7680771.1"/>
    <property type="molecule type" value="Genomic_DNA"/>
</dbReference>
<feature type="compositionally biased region" description="Polar residues" evidence="2">
    <location>
        <begin position="107"/>
        <end position="120"/>
    </location>
</feature>
<feature type="compositionally biased region" description="Basic and acidic residues" evidence="2">
    <location>
        <begin position="700"/>
        <end position="711"/>
    </location>
</feature>
<evidence type="ECO:0000313" key="7">
    <source>
        <dbReference type="Proteomes" id="UP000596902"/>
    </source>
</evidence>
<feature type="region of interest" description="Disordered" evidence="2">
    <location>
        <begin position="1066"/>
        <end position="1138"/>
    </location>
</feature>
<feature type="region of interest" description="Disordered" evidence="2">
    <location>
        <begin position="2065"/>
        <end position="2097"/>
    </location>
</feature>
<feature type="region of interest" description="Disordered" evidence="2">
    <location>
        <begin position="2637"/>
        <end position="2671"/>
    </location>
</feature>
<dbReference type="GeneID" id="62200647"/>
<comment type="caution">
    <text evidence="6">The sequence shown here is derived from an EMBL/GenBank/DDBJ whole genome shotgun (WGS) entry which is preliminary data.</text>
</comment>
<name>A0A8H7BJU2_9PLEO</name>
<feature type="domain" description="FMP27 WPPW motif-containing RBG unit" evidence="5">
    <location>
        <begin position="1671"/>
        <end position="2210"/>
    </location>
</feature>
<feature type="region of interest" description="Disordered" evidence="2">
    <location>
        <begin position="2024"/>
        <end position="2044"/>
    </location>
</feature>
<dbReference type="Pfam" id="PF10344">
    <property type="entry name" value="Hobbit"/>
    <property type="match status" value="1"/>
</dbReference>
<reference evidence="6" key="1">
    <citation type="submission" date="2020-01" db="EMBL/GenBank/DDBJ databases">
        <authorList>
            <person name="Feng Z.H.Z."/>
        </authorList>
    </citation>
    <scope>NUCLEOTIDE SEQUENCE</scope>
    <source>
        <strain evidence="6">CBS107.38</strain>
    </source>
</reference>
<evidence type="ECO:0000256" key="1">
    <source>
        <dbReference type="SAM" id="Coils"/>
    </source>
</evidence>
<feature type="compositionally biased region" description="Polar residues" evidence="2">
    <location>
        <begin position="2805"/>
        <end position="2817"/>
    </location>
</feature>
<feature type="compositionally biased region" description="Basic and acidic residues" evidence="2">
    <location>
        <begin position="1115"/>
        <end position="1129"/>
    </location>
</feature>
<evidence type="ECO:0000259" key="5">
    <source>
        <dbReference type="SMART" id="SM01216"/>
    </source>
</evidence>
<dbReference type="SMART" id="SM01216">
    <property type="entry name" value="Fmp27_WPPW"/>
    <property type="match status" value="1"/>
</dbReference>
<feature type="compositionally biased region" description="Low complexity" evidence="2">
    <location>
        <begin position="2642"/>
        <end position="2655"/>
    </location>
</feature>
<feature type="domain" description="FMP27/BLTP2/Hobbit GFWDK motif-containing RBG unit" evidence="3">
    <location>
        <begin position="1265"/>
        <end position="1424"/>
    </location>
</feature>
<organism evidence="6 7">
    <name type="scientific">Alternaria burnsii</name>
    <dbReference type="NCBI Taxonomy" id="1187904"/>
    <lineage>
        <taxon>Eukaryota</taxon>
        <taxon>Fungi</taxon>
        <taxon>Dikarya</taxon>
        <taxon>Ascomycota</taxon>
        <taxon>Pezizomycotina</taxon>
        <taxon>Dothideomycetes</taxon>
        <taxon>Pleosporomycetidae</taxon>
        <taxon>Pleosporales</taxon>
        <taxon>Pleosporineae</taxon>
        <taxon>Pleosporaceae</taxon>
        <taxon>Alternaria</taxon>
        <taxon>Alternaria sect. Alternaria</taxon>
    </lineage>
</organism>
<dbReference type="InterPro" id="IPR019415">
    <property type="entry name" value="FMP27_SW_RBG"/>
</dbReference>
<dbReference type="PANTHER" id="PTHR15678">
    <property type="entry name" value="ANTIGEN MLAA-22-RELATED"/>
    <property type="match status" value="1"/>
</dbReference>
<dbReference type="InterPro" id="IPR019449">
    <property type="entry name" value="FMP27_WPPW_RBG"/>
</dbReference>
<dbReference type="InterPro" id="IPR045167">
    <property type="entry name" value="Hobbit"/>
</dbReference>
<dbReference type="PANTHER" id="PTHR15678:SF6">
    <property type="entry name" value="BRIDGE-LIKE LIPID TRANSFER PROTEIN FAMILY MEMBER 2"/>
    <property type="match status" value="1"/>
</dbReference>
<dbReference type="InterPro" id="IPR019441">
    <property type="entry name" value="FMP27/BLTP2/Hobbit_GFWDK_RBG"/>
</dbReference>
<sequence length="3315" mass="374383">MALPTLQFLAGLLLLIYLLSFVLFAFIRIATGVSIQRLGLRGLRRIAFTPKDGLRIEIRGLGLTLHRPTFAQPTVVSIVLHELKVTVDLKALGEKPRKKTGWAHWANGTTQKGNSGQNTPEPVADDDDDDETQRSQTWKRLTDAKEKIKRLHRNINWLRQVDVVAHATTLVVVDVGSVQVGGLNLAVDTRRKTVDRSRLFNHHKPKPDQEQWPAEWLFSARSILFTPEGRESTELLDHCTLNVHGFLKKELEGLRDASIALKLGRLLIPYDDVKLCIERAQKCRTTGPRKRNRGSRTDVSLSDVMEELEDPNSREENLVRTVSDSREFASSILRGIHEFQFAVGFLGLTKQIETAHSSDPPFYLNISMKEVGMDLLRLDPRSPAHLMYFSPNDIAHQALLAAISISVGIDNSHGHPERLLYVPMATTTLNTTLPSKTIHFSNDKDSAERNTNILFANLVVTSPSLDLDPKHLPLLVALFHNYETNRKPPETRQRKRYLFRRLLPKANIKMSIHEPVIRVSLPPMDIDRHDKDEFDLLISASSSISLDMESSHSADGELHYALSSTFRMNAQQLYYQTAAIEKHNLLLTDYLEVKVQMSAAPDPVVEVWGTAQTFSLYMVRPEISEGLRQIVTKMSADMGRRRSAPKKKGLNALRRLPAWMTYVHLQGSDWNVDVAGIDADISKHSRGVGLHLESWTAEYKTGREEETDLKPARRRAPSRTINREEHLLRSPPPTSPKSPKGTSGDPTDGRRLALHFYGLEGLIIEGDDQPEQEPTLSLPRMEIALHTLSDKQGPIFHIHSYSQNLFLRYSLYRHFALCMALQVLQRSFDWDVGKNKAAEPTSTNSPRHLSVPTLGEDTVDPLSGISHEIMTVDVKAHFVQIKADMPGDPPLMLQIYGLEAGKHRWTSPFLRSRLVRLLAENPAIKRAWSRIVSVKSLRLDYRQSKLRYGHTITDEKSFDIATDAIRIAVPHQLVMHKIFDNVANVAKTVKQVHHRFKTGTNEYVLDKEAEGPKIVPKISLRSRAVLFELEDNAFEWKLGTIYRIGLMEQKQRLAREHAFDLKVRKLQQQDDQRGNSRYRARSAHDVRGRNKIKKKDKELRFHRRTKSADSSGHSSPDRGRSDHPMRYNKDGFSGLSGSYQTSVQDARVKLNRLNAQTWKKRIDFAMTTQNRSMSDIRSTFWGLDELPDDIEQKETILAVSQRPALMALAVSDLEIVVDKPSFPISEYPRFLHRVGKGMPFDTQYALLIPMHVQIQMGEAKIHLRDYPLPLLHFPAIGSIQSSRLPSVLMKTDFVIAEEFRDVESSRVSRVVVVPSEENSAGEPTGGYAVDVRRTVAPVKTYSDMAIDINSAYPTRITWGTSYQPAIQDMMQIIENFTKPAIDPSERVGFWDKIRLTFHSRINVSWKGDGDVHLILKGSRDPYMVTGHGAGFVMCWQNDVQLSIAQDEDPRNFMVVKSGSYVLAIPDLNHFARHDAETEAVARPDTASSMSSRRQRAVFKKTVMKLNGNVRWVAGLVFERNMDDGGRSFNFIPHYNVTLKNPKYAKASNGKEYDAFRGFRSHHIHMSIAIAAPYDREWSVANLEPSKTYNSVHLSPRFFTHFYSWWSMFSGAMSLPVRQGKLWPGVEKSSKKFGRHLATIKYNLLLSPLYMSHIYKHKDAEDYSAGVVSATGLKARLDSFMFDLHQRREEFRTLVQAPEGQQNSRQNKTTGMRINQVQLDLIRTDIRAVSASISGTGSEDVDNATADDLASYNQEYLTADLSKFTIPDNDLGWVDMDDFIELGWILPSRRHPETQILPLAFAPRFTYFRQTDHSNNISGDKHRKSAFGNEPTHHCVISARNDPRRVQCHLIEQRIERVKEQVAHNQQAVNEQELKVIREPSEAHDESQRRLEALRNHTQFLQRKLEFLSAMHTSLLERLESASSSPGNPVPEPETDGEDEYFEADGGQDAVDSDGKPADSAPNPITDFTNEFNNRFIIHNIHLKWGNSLRNIILRYIHQVSQRRGFVYYMSRRAVKFILDVVEEQNKSRGPSTSGPDETPMAGDREAGLNIDETIEQFLRGGKKFVDADEEDAKSKTTDGGSGGTNEPSPANPAKADEEVADDYVSQNSYLVRLIAPQIQLQSEKDTKSAVLVTAKGMQLKVLQIMDKDRVMDEVSGLVQRRFIAAMDSLQIFVTNSKTFSSPEDIHMYSGSMYGTPAGSAWPPWVPFEVMFEFHSNPFGFQRVVQRTSASMRYDKHNALRLKYNDDVSAGDSSSSTDNMESRIDHLWVDFPHVRALCDSRQYYAMYVIVLDLLLYHEPLEKTRNERLEKIMLASDFTDLAGAPNLVMGLQERIQQLEEIKTVFQINERYLDKQGWEDRIEVEKDLAVYEDELFFVMKAITTAQRKQDDRAQAKQSTGLLRMYVSASDIVWHLLREGAESLAEFQLKNVAFDRTDNNDGSNSNSLEIEQVRGLNLLPNALYPEMISPFLEQDQTLPENARCLKVYFVALESIAGIPVVEHFEVELYPLKVQLEYQIGKKLLQYVFPTYGDSKTANSSPFLLKHTLPTQDEEDEANSVISGTASMNASLSTDDGAVEALKQRLTPTLQLPDPVQKSDAKRKGMVKRPSAHYFRFFKDNNASRSGTELRRTLHPSSALIVPTLGSTSNNSSRPSSVRSATTNSSQTVNESERTAKRFALYRTGTNLTEKRTNKKEVRSDDLTKMMSRASEFMTVAYFKIPSMVLCLSYKGKSTRNFEDVHDLVFRMPTIEYRNKTWSNLDLVTQLKKDVLRALLSHAGTIVGNKISHHRPSAKAQSRLRQIANSSAMLNTSPDLSGTDSNSMRDHSPGGSDLSAEDRMPRRSFASGRQGSLISTVSEEGSSLHSSKPASTNQARSTHGSIMGGYSHNSSGLGVDDVEDGRAFADELSRVDNTEPVHANLIHSLSKHIAGVSAPFAGHMRSRAGSGAASMRAASVATGISGVSGREGSVMDDDTDGPKTKKAKALGKKLLGLREVSRPDMAPKHKHDTSTAVSLALNHSISETPNTRVIMSNHHTVTSTERYEASVKSQSGFFSRLPLEIRDMIYGKIWGDADTTSQRSQRIGCDMAHDGGNDPLDFSVGTDANRTNWLLTNKQMMTEGIHQLYRKSTCHLNDGDNAISSRPDASQLLRSLEVPSYAIYLQREPFIFDGEQRSYRMNSAVRTQINRNIGWAGSTSPVKSFQIHVRRPFQEPELARTKADFKFDLQHLESLKKHENLNRFEVHILCDMDDDVMLSAHWRVNSATHARCLEDHYFDILRVEIIRVGQFLIEGGKKSGYMKETTRESDGIRQLSWGWIFEKP</sequence>
<proteinExistence type="predicted"/>
<feature type="domain" description="FMP27 SW motif-containing RBG unit" evidence="4">
    <location>
        <begin position="1145"/>
        <end position="1247"/>
    </location>
</feature>
<dbReference type="SMART" id="SM01214">
    <property type="entry name" value="Fmp27_GFWDK"/>
    <property type="match status" value="1"/>
</dbReference>
<feature type="compositionally biased region" description="Polar residues" evidence="2">
    <location>
        <begin position="2842"/>
        <end position="2875"/>
    </location>
</feature>
<feature type="region of interest" description="Disordered" evidence="2">
    <location>
        <begin position="284"/>
        <end position="312"/>
    </location>
</feature>
<feature type="region of interest" description="Disordered" evidence="2">
    <location>
        <begin position="1917"/>
        <end position="1965"/>
    </location>
</feature>
<feature type="coiled-coil region" evidence="1">
    <location>
        <begin position="1854"/>
        <end position="1910"/>
    </location>
</feature>
<evidence type="ECO:0000259" key="3">
    <source>
        <dbReference type="SMART" id="SM01214"/>
    </source>
</evidence>
<gene>
    <name evidence="6" type="ORF">GT037_002422</name>
</gene>
<accession>A0A8H7BJU2</accession>
<reference evidence="6" key="2">
    <citation type="submission" date="2020-08" db="EMBL/GenBank/DDBJ databases">
        <title>Draft Genome Sequence of Cumin Blight Pathogen Alternaria burnsii.</title>
        <authorList>
            <person name="Feng Z."/>
        </authorList>
    </citation>
    <scope>NUCLEOTIDE SEQUENCE</scope>
    <source>
        <strain evidence="6">CBS107.38</strain>
    </source>
</reference>
<feature type="region of interest" description="Disordered" evidence="2">
    <location>
        <begin position="2805"/>
        <end position="2886"/>
    </location>
</feature>
<feature type="region of interest" description="Disordered" evidence="2">
    <location>
        <begin position="2960"/>
        <end position="2980"/>
    </location>
</feature>
<dbReference type="RefSeq" id="XP_038790761.1">
    <property type="nucleotide sequence ID" value="XM_038927469.1"/>
</dbReference>
<protein>
    <submittedName>
        <fullName evidence="6">Uncharacterized protein</fullName>
    </submittedName>
</protein>
<feature type="compositionally biased region" description="Polar residues" evidence="2">
    <location>
        <begin position="2656"/>
        <end position="2665"/>
    </location>
</feature>
<feature type="compositionally biased region" description="Basic residues" evidence="2">
    <location>
        <begin position="1089"/>
        <end position="1105"/>
    </location>
</feature>
<dbReference type="Proteomes" id="UP000596902">
    <property type="component" value="Unassembled WGS sequence"/>
</dbReference>
<feature type="compositionally biased region" description="Acidic residues" evidence="2">
    <location>
        <begin position="1932"/>
        <end position="1942"/>
    </location>
</feature>
<keyword evidence="1" id="KW-0175">Coiled coil</keyword>
<evidence type="ECO:0000256" key="2">
    <source>
        <dbReference type="SAM" id="MobiDB-lite"/>
    </source>
</evidence>
<feature type="region of interest" description="Disordered" evidence="2">
    <location>
        <begin position="699"/>
        <end position="749"/>
    </location>
</feature>
<evidence type="ECO:0000259" key="4">
    <source>
        <dbReference type="SMART" id="SM01215"/>
    </source>
</evidence>
<keyword evidence="7" id="KW-1185">Reference proteome</keyword>
<feature type="region of interest" description="Disordered" evidence="2">
    <location>
        <begin position="100"/>
        <end position="136"/>
    </location>
</feature>
<evidence type="ECO:0000313" key="6">
    <source>
        <dbReference type="EMBL" id="KAF7680771.1"/>
    </source>
</evidence>